<dbReference type="OrthoDB" id="9776599at2"/>
<name>A0A074KVR0_9BACT</name>
<proteinExistence type="predicted"/>
<dbReference type="CDD" id="cd04276">
    <property type="entry name" value="ZnMc_MMP_like_2"/>
    <property type="match status" value="1"/>
</dbReference>
<evidence type="ECO:0000313" key="5">
    <source>
        <dbReference type="Proteomes" id="UP000027821"/>
    </source>
</evidence>
<keyword evidence="5" id="KW-1185">Reference proteome</keyword>
<dbReference type="AlphaFoldDB" id="A0A074KVR0"/>
<dbReference type="EMBL" id="JMIH01000024">
    <property type="protein sequence ID" value="KEO72350.1"/>
    <property type="molecule type" value="Genomic_DNA"/>
</dbReference>
<dbReference type="RefSeq" id="WP_035077598.1">
    <property type="nucleotide sequence ID" value="NZ_JMIH01000024.1"/>
</dbReference>
<evidence type="ECO:0000313" key="4">
    <source>
        <dbReference type="EMBL" id="KEO72350.1"/>
    </source>
</evidence>
<dbReference type="Proteomes" id="UP000027821">
    <property type="component" value="Unassembled WGS sequence"/>
</dbReference>
<protein>
    <submittedName>
        <fullName evidence="4">Peptidase</fullName>
    </submittedName>
</protein>
<feature type="domain" description="DUF5117" evidence="2">
    <location>
        <begin position="73"/>
        <end position="265"/>
    </location>
</feature>
<accession>A0A074KVR0</accession>
<dbReference type="InterPro" id="IPR032534">
    <property type="entry name" value="EcxA_zinc-bd"/>
</dbReference>
<dbReference type="InterPro" id="IPR024079">
    <property type="entry name" value="MetalloPept_cat_dom_sf"/>
</dbReference>
<dbReference type="PANTHER" id="PTHR38478:SF1">
    <property type="entry name" value="ZINC DEPENDENT METALLOPROTEASE DOMAIN LIPOPROTEIN"/>
    <property type="match status" value="1"/>
</dbReference>
<gene>
    <name evidence="4" type="ORF">EL17_16520</name>
</gene>
<dbReference type="STRING" id="1048983.EL17_16520"/>
<evidence type="ECO:0000259" key="2">
    <source>
        <dbReference type="Pfam" id="PF17148"/>
    </source>
</evidence>
<organism evidence="4 5">
    <name type="scientific">Anditalea andensis</name>
    <dbReference type="NCBI Taxonomy" id="1048983"/>
    <lineage>
        <taxon>Bacteria</taxon>
        <taxon>Pseudomonadati</taxon>
        <taxon>Bacteroidota</taxon>
        <taxon>Cytophagia</taxon>
        <taxon>Cytophagales</taxon>
        <taxon>Cytophagaceae</taxon>
        <taxon>Anditalea</taxon>
    </lineage>
</organism>
<dbReference type="eggNOG" id="COG5549">
    <property type="taxonomic scope" value="Bacteria"/>
</dbReference>
<dbReference type="Gene3D" id="3.40.390.10">
    <property type="entry name" value="Collagenase (Catalytic Domain)"/>
    <property type="match status" value="1"/>
</dbReference>
<reference evidence="4 5" key="1">
    <citation type="submission" date="2014-04" db="EMBL/GenBank/DDBJ databases">
        <title>Characterization and application of a salt tolerant electro-active bacterium.</title>
        <authorList>
            <person name="Yang L."/>
            <person name="Wei S."/>
            <person name="Tay Q.X.M."/>
        </authorList>
    </citation>
    <scope>NUCLEOTIDE SEQUENCE [LARGE SCALE GENOMIC DNA]</scope>
    <source>
        <strain evidence="4 5">LY1</strain>
    </source>
</reference>
<dbReference type="InterPro" id="IPR033428">
    <property type="entry name" value="DUF5118"/>
</dbReference>
<dbReference type="InterPro" id="IPR034032">
    <property type="entry name" value="Zn_MMP-like_bac"/>
</dbReference>
<dbReference type="Pfam" id="PF17148">
    <property type="entry name" value="DUF5117"/>
    <property type="match status" value="1"/>
</dbReference>
<sequence length="814" mass="92298">MRKLLLTLITLTISLSAYPQSDGKKHLEGYISVHTHEEKGKIFLEISDLDKEFLYVNALVAGVGSNDLGLDRGQLGNTRVVEFRKAGNKILLVEKNMNYRAISDNEDEVRSVQDAFAESVLWGFEITESKGGKHMVDATSFYLQDAHQIAEKLTKAKQGSYKLEASRSAIHYPMTKNFPKNTEVEAIITVVGSPTGRHISSVTPSAESVTVRQRHSFIELPDDNYKPRAFDPRAGYFSISYMDYATPISEPIMKRFISRHRLEKKNPELELSEAVKPIIYYLDRGTPEPIRSALIEGGNWWKDAFESAGYKNAFRVELLPEGSDPMDVRYNVIQWVHRSTRGWSYGASVRDPRTGEIIKGHVSLGSLRVRQDYLIAQGLLQPYGEGKEYDSTMLKMSLDRLRQLSAHEIGHTIGLAHNYSASPNMSSVMDYPYPNIQLTAKGDIDLSNAYDQHIGEWDKWAIKYGYVHFENEQDEKIGLKKILEETYDEGFEFISDRDARSPGGSHPRAHLWDNHALPQQELLRLLKIRNSRLKTFGMNAIPEGTPLATLEEVLVPLYLMHRYQLEATSKLIGGVDYRYKIKGDNQAEQQTVSAEQQKQALDAILTSIQPIHLELPSDISALIHPRPLGYNAQETFSSRNGLNFDPLAPAENLVNMTLDLLFEPSRVNRLHQQALLDKALPSYNWMLEELISKISKTDNKAGWHQEIQMMSERILIEKMISLSKNPDVSSTVRALTRSKLQNIYTPLSDKANINRSIVHRKDKTPDSVRASHDNYLANRIHTFLSLPETLEPIKTLEIPDGAPIGSRELIYCEH</sequence>
<evidence type="ECO:0000259" key="3">
    <source>
        <dbReference type="Pfam" id="PF17162"/>
    </source>
</evidence>
<dbReference type="Pfam" id="PF16313">
    <property type="entry name" value="DUF4953"/>
    <property type="match status" value="1"/>
</dbReference>
<dbReference type="Pfam" id="PF17162">
    <property type="entry name" value="DUF5118"/>
    <property type="match status" value="1"/>
</dbReference>
<feature type="domain" description="EcxA zinc-binding" evidence="1">
    <location>
        <begin position="393"/>
        <end position="700"/>
    </location>
</feature>
<dbReference type="GO" id="GO:0008237">
    <property type="term" value="F:metallopeptidase activity"/>
    <property type="evidence" value="ECO:0007669"/>
    <property type="project" value="InterPro"/>
</dbReference>
<dbReference type="InterPro" id="IPR033413">
    <property type="entry name" value="DUF5117"/>
</dbReference>
<feature type="domain" description="DUF5118" evidence="3">
    <location>
        <begin position="28"/>
        <end position="61"/>
    </location>
</feature>
<dbReference type="SUPFAM" id="SSF55486">
    <property type="entry name" value="Metalloproteases ('zincins'), catalytic domain"/>
    <property type="match status" value="1"/>
</dbReference>
<evidence type="ECO:0000259" key="1">
    <source>
        <dbReference type="Pfam" id="PF16313"/>
    </source>
</evidence>
<dbReference type="PANTHER" id="PTHR38478">
    <property type="entry name" value="PEPTIDASE M1A AND M12B"/>
    <property type="match status" value="1"/>
</dbReference>
<comment type="caution">
    <text evidence="4">The sequence shown here is derived from an EMBL/GenBank/DDBJ whole genome shotgun (WGS) entry which is preliminary data.</text>
</comment>